<organism evidence="2 3">
    <name type="scientific">Candidatus Phosphoribacter hodrii</name>
    <dbReference type="NCBI Taxonomy" id="2953743"/>
    <lineage>
        <taxon>Bacteria</taxon>
        <taxon>Bacillati</taxon>
        <taxon>Actinomycetota</taxon>
        <taxon>Actinomycetes</taxon>
        <taxon>Micrococcales</taxon>
        <taxon>Dermatophilaceae</taxon>
        <taxon>Candidatus Phosphoribacter</taxon>
    </lineage>
</organism>
<evidence type="ECO:0000259" key="1">
    <source>
        <dbReference type="PROSITE" id="PS51819"/>
    </source>
</evidence>
<dbReference type="InterPro" id="IPR004360">
    <property type="entry name" value="Glyas_Fos-R_dOase_dom"/>
</dbReference>
<dbReference type="Gene3D" id="3.10.180.10">
    <property type="entry name" value="2,3-Dihydroxybiphenyl 1,2-Dioxygenase, domain 1"/>
    <property type="match status" value="1"/>
</dbReference>
<name>A0A934X600_9MICO</name>
<evidence type="ECO:0000313" key="2">
    <source>
        <dbReference type="EMBL" id="MBK6301796.1"/>
    </source>
</evidence>
<dbReference type="Pfam" id="PF00903">
    <property type="entry name" value="Glyoxalase"/>
    <property type="match status" value="1"/>
</dbReference>
<dbReference type="SUPFAM" id="SSF54593">
    <property type="entry name" value="Glyoxalase/Bleomycin resistance protein/Dihydroxybiphenyl dioxygenase"/>
    <property type="match status" value="1"/>
</dbReference>
<protein>
    <submittedName>
        <fullName evidence="2">VOC family protein</fullName>
    </submittedName>
</protein>
<dbReference type="InterPro" id="IPR029068">
    <property type="entry name" value="Glyas_Bleomycin-R_OHBP_Dase"/>
</dbReference>
<dbReference type="Proteomes" id="UP000718281">
    <property type="component" value="Unassembled WGS sequence"/>
</dbReference>
<dbReference type="InterPro" id="IPR037523">
    <property type="entry name" value="VOC_core"/>
</dbReference>
<comment type="caution">
    <text evidence="2">The sequence shown here is derived from an EMBL/GenBank/DDBJ whole genome shotgun (WGS) entry which is preliminary data.</text>
</comment>
<gene>
    <name evidence="2" type="ORF">IPF40_12380</name>
</gene>
<accession>A0A934X600</accession>
<reference evidence="2 3" key="1">
    <citation type="submission" date="2020-10" db="EMBL/GenBank/DDBJ databases">
        <title>Connecting structure to function with the recovery of over 1000 high-quality activated sludge metagenome-assembled genomes encoding full-length rRNA genes using long-read sequencing.</title>
        <authorList>
            <person name="Singleton C.M."/>
            <person name="Petriglieri F."/>
            <person name="Kristensen J.M."/>
            <person name="Kirkegaard R.H."/>
            <person name="Michaelsen T.Y."/>
            <person name="Andersen M.H."/>
            <person name="Karst S.M."/>
            <person name="Dueholm M.S."/>
            <person name="Nielsen P.H."/>
            <person name="Albertsen M."/>
        </authorList>
    </citation>
    <scope>NUCLEOTIDE SEQUENCE [LARGE SCALE GENOMIC DNA]</scope>
    <source>
        <strain evidence="2">AalE_18-Q3-R2-46_BAT3C.188</strain>
    </source>
</reference>
<feature type="domain" description="VOC" evidence="1">
    <location>
        <begin position="13"/>
        <end position="127"/>
    </location>
</feature>
<sequence length="128" mass="13942">MSVTPPTRSTPIRFGRTAPGIPVRDIEQALAFYRDALGMTVTFTNGDPVGFVILERDAAELHLTLVPTHRAGTHNVAHLMVSDAAAVHDRLVKHGARIVKGLRDHDFGLRAFVVADPDGNRLDIAEEL</sequence>
<dbReference type="PROSITE" id="PS51819">
    <property type="entry name" value="VOC"/>
    <property type="match status" value="1"/>
</dbReference>
<dbReference type="AlphaFoldDB" id="A0A934X600"/>
<evidence type="ECO:0000313" key="3">
    <source>
        <dbReference type="Proteomes" id="UP000718281"/>
    </source>
</evidence>
<dbReference type="EMBL" id="JADIXZ010000005">
    <property type="protein sequence ID" value="MBK6301796.1"/>
    <property type="molecule type" value="Genomic_DNA"/>
</dbReference>
<proteinExistence type="predicted"/>